<name>A0ACC3C0X6_PYRYE</name>
<comment type="caution">
    <text evidence="1">The sequence shown here is derived from an EMBL/GenBank/DDBJ whole genome shotgun (WGS) entry which is preliminary data.</text>
</comment>
<dbReference type="Proteomes" id="UP000798662">
    <property type="component" value="Chromosome 2"/>
</dbReference>
<reference evidence="1" key="1">
    <citation type="submission" date="2019-11" db="EMBL/GenBank/DDBJ databases">
        <title>Nori genome reveals adaptations in red seaweeds to the harsh intertidal environment.</title>
        <authorList>
            <person name="Wang D."/>
            <person name="Mao Y."/>
        </authorList>
    </citation>
    <scope>NUCLEOTIDE SEQUENCE</scope>
    <source>
        <tissue evidence="1">Gametophyte</tissue>
    </source>
</reference>
<keyword evidence="2" id="KW-1185">Reference proteome</keyword>
<proteinExistence type="predicted"/>
<protein>
    <submittedName>
        <fullName evidence="1">Uncharacterized protein</fullName>
    </submittedName>
</protein>
<accession>A0ACC3C0X6</accession>
<evidence type="ECO:0000313" key="2">
    <source>
        <dbReference type="Proteomes" id="UP000798662"/>
    </source>
</evidence>
<gene>
    <name evidence="1" type="ORF">I4F81_006404</name>
</gene>
<evidence type="ECO:0000313" key="1">
    <source>
        <dbReference type="EMBL" id="KAK1863850.1"/>
    </source>
</evidence>
<organism evidence="1 2">
    <name type="scientific">Pyropia yezoensis</name>
    <name type="common">Susabi-nori</name>
    <name type="synonym">Porphyra yezoensis</name>
    <dbReference type="NCBI Taxonomy" id="2788"/>
    <lineage>
        <taxon>Eukaryota</taxon>
        <taxon>Rhodophyta</taxon>
        <taxon>Bangiophyceae</taxon>
        <taxon>Bangiales</taxon>
        <taxon>Bangiaceae</taxon>
        <taxon>Pyropia</taxon>
    </lineage>
</organism>
<sequence length="231" mass="24501">MAATRPRCGRTRTAAVGAKPARPPAGLRGTAEGRAWGSHGWPPAGRRQARKRTVTGHAEGRWLPRPDSRRARRSATRRSSHRRQRGPPTVDDGVRDSPAAHRPPPRLWWTHRGRHLPPAGRPAQRASTGGGREGGRGRGGGGGAGGGGVARAAVTGEAPRPCARRFLGPVAPPPSLFPRRTPLPSPRHASCQPYEHRHARRCLVVPPCPPAGGRDRSTRGGGPAFPPSCDS</sequence>
<dbReference type="EMBL" id="CM020619">
    <property type="protein sequence ID" value="KAK1863850.1"/>
    <property type="molecule type" value="Genomic_DNA"/>
</dbReference>